<dbReference type="GO" id="GO:0016020">
    <property type="term" value="C:membrane"/>
    <property type="evidence" value="ECO:0007669"/>
    <property type="project" value="UniProtKB-SubCell"/>
</dbReference>
<feature type="domain" description="Neurofascin/L1/NrCAM C-terminal" evidence="7">
    <location>
        <begin position="741"/>
        <end position="827"/>
    </location>
</feature>
<accession>A0A5J4NR17</accession>
<feature type="region of interest" description="Disordered" evidence="5">
    <location>
        <begin position="782"/>
        <end position="804"/>
    </location>
</feature>
<dbReference type="Pfam" id="PF13882">
    <property type="entry name" value="Bravo_FIGEY"/>
    <property type="match status" value="1"/>
</dbReference>
<feature type="transmembrane region" description="Helical" evidence="6">
    <location>
        <begin position="716"/>
        <end position="740"/>
    </location>
</feature>
<name>A0A5J4NR17_9TREM</name>
<feature type="compositionally biased region" description="Acidic residues" evidence="5">
    <location>
        <begin position="792"/>
        <end position="804"/>
    </location>
</feature>
<dbReference type="InterPro" id="IPR026966">
    <property type="entry name" value="Neurofascin/L1/NrCAM_C"/>
</dbReference>
<evidence type="ECO:0000256" key="4">
    <source>
        <dbReference type="ARBA" id="ARBA00023136"/>
    </source>
</evidence>
<protein>
    <recommendedName>
        <fullName evidence="7">Neurofascin/L1/NrCAM C-terminal domain-containing protein</fullName>
    </recommendedName>
</protein>
<evidence type="ECO:0000256" key="1">
    <source>
        <dbReference type="ARBA" id="ARBA00004167"/>
    </source>
</evidence>
<evidence type="ECO:0000256" key="6">
    <source>
        <dbReference type="SAM" id="Phobius"/>
    </source>
</evidence>
<evidence type="ECO:0000313" key="8">
    <source>
        <dbReference type="EMBL" id="KAA3677971.1"/>
    </source>
</evidence>
<evidence type="ECO:0000313" key="9">
    <source>
        <dbReference type="Proteomes" id="UP000324629"/>
    </source>
</evidence>
<comment type="subcellular location">
    <subcellularLocation>
        <location evidence="1">Membrane</location>
        <topology evidence="1">Single-pass membrane protein</topology>
    </subcellularLocation>
</comment>
<keyword evidence="3 6" id="KW-1133">Transmembrane helix</keyword>
<dbReference type="Proteomes" id="UP000324629">
    <property type="component" value="Unassembled WGS sequence"/>
</dbReference>
<keyword evidence="4 6" id="KW-0472">Membrane</keyword>
<keyword evidence="2 6" id="KW-0812">Transmembrane</keyword>
<evidence type="ECO:0000256" key="3">
    <source>
        <dbReference type="ARBA" id="ARBA00022989"/>
    </source>
</evidence>
<comment type="caution">
    <text evidence="8">The sequence shown here is derived from an EMBL/GenBank/DDBJ whole genome shotgun (WGS) entry which is preliminary data.</text>
</comment>
<sequence length="847" mass="95867">MVSASSFLFNACCKLGVFASGKEQFLRFIPTVPLHEQRLYYKSPATISPIEVDATSPQQVRIQILDFLNHNPELKLHCRVAPLDENSEIIAAELCKTSHASLSNIDCIDPKYRTPQFGEIRFNAIGNQSHGYTFHSELPVGKVLLDALYFCKFRNKRGKLISNMVEIQDVYYYQKSFDILMVTQQLLTRLRLSFQLMFTLPLLIYINPEMVNRKVQPERIILPPLNSASLPLRLECGVRDQLEPPLPIWADNSFPSPFRWSFCDLTNPDKATPFDCMNRVREAPIRVSEYFEHMVFTNGTLVLFQRTTAAWKNMGLLCWSHLLTSSIFSVYFGGTESKPGTIVYDSRQPYPQQHGIRALSPTSQNIIIRKGPTSGLILVASYRARMTSTTTQWSKDGEPISFDFPVRTAFTLAFPEVILRNHSGNYMLKVQDQTSSVYFRFEVSVIGPPEVVRHPPELLFVMEGNEASFSCLIEGARTTSLLINGVEFPRNSLPHPKELTEQFPHLKDALIHPLDIRDSGLYYRASNLVFTPGSPFGPTHMVTIAASNPYGSAFVSTFINVLPRPKVIVSPSKFSCRSPCPNTMEYTFDCKLDLTPYQMAYVNQTWDWDGTDVGTLRQQGDARALYLTQDGTQLRLMPVFKPQHVDLFSNSNVTCRLRIYDPVVLEPATSSSGEFAYTNPKWTVYDSRNDPLTQTLLTAQMNLMVEMKPESMTASISWIAVVIIVISILIIIAVLVACVVMRTRGETYLLDKEERAWGIDPVKDLCETEAFRTYERAEEPPLRGSRCSLNDDSAEIGSDADGELDDYNLDPGKFNEEGSFIDQYTTDTHYKGTPRLPTLSRSYDPHL</sequence>
<feature type="region of interest" description="Disordered" evidence="5">
    <location>
        <begin position="826"/>
        <end position="847"/>
    </location>
</feature>
<dbReference type="SUPFAM" id="SSF48726">
    <property type="entry name" value="Immunoglobulin"/>
    <property type="match status" value="1"/>
</dbReference>
<keyword evidence="9" id="KW-1185">Reference proteome</keyword>
<evidence type="ECO:0000256" key="5">
    <source>
        <dbReference type="SAM" id="MobiDB-lite"/>
    </source>
</evidence>
<reference evidence="8 9" key="1">
    <citation type="journal article" date="2019" name="Gigascience">
        <title>Whole-genome sequence of the oriental lung fluke Paragonimus westermani.</title>
        <authorList>
            <person name="Oey H."/>
            <person name="Zakrzewski M."/>
            <person name="Narain K."/>
            <person name="Devi K.R."/>
            <person name="Agatsuma T."/>
            <person name="Nawaratna S."/>
            <person name="Gobert G.N."/>
            <person name="Jones M.K."/>
            <person name="Ragan M.A."/>
            <person name="McManus D.P."/>
            <person name="Krause L."/>
        </authorList>
    </citation>
    <scope>NUCLEOTIDE SEQUENCE [LARGE SCALE GENOMIC DNA]</scope>
    <source>
        <strain evidence="8 9">IND2009</strain>
    </source>
</reference>
<dbReference type="EMBL" id="QNGE01001271">
    <property type="protein sequence ID" value="KAA3677971.1"/>
    <property type="molecule type" value="Genomic_DNA"/>
</dbReference>
<organism evidence="8 9">
    <name type="scientific">Paragonimus westermani</name>
    <dbReference type="NCBI Taxonomy" id="34504"/>
    <lineage>
        <taxon>Eukaryota</taxon>
        <taxon>Metazoa</taxon>
        <taxon>Spiralia</taxon>
        <taxon>Lophotrochozoa</taxon>
        <taxon>Platyhelminthes</taxon>
        <taxon>Trematoda</taxon>
        <taxon>Digenea</taxon>
        <taxon>Plagiorchiida</taxon>
        <taxon>Troglotremata</taxon>
        <taxon>Troglotrematidae</taxon>
        <taxon>Paragonimus</taxon>
    </lineage>
</organism>
<dbReference type="AlphaFoldDB" id="A0A5J4NR17"/>
<evidence type="ECO:0000256" key="2">
    <source>
        <dbReference type="ARBA" id="ARBA00022692"/>
    </source>
</evidence>
<evidence type="ECO:0000259" key="7">
    <source>
        <dbReference type="Pfam" id="PF13882"/>
    </source>
</evidence>
<gene>
    <name evidence="8" type="ORF">DEA37_0010769</name>
</gene>
<dbReference type="InterPro" id="IPR036179">
    <property type="entry name" value="Ig-like_dom_sf"/>
</dbReference>
<proteinExistence type="predicted"/>